<feature type="region of interest" description="Disordered" evidence="1">
    <location>
        <begin position="65"/>
        <end position="95"/>
    </location>
</feature>
<evidence type="ECO:0000313" key="2">
    <source>
        <dbReference type="EMBL" id="KAK2030043.1"/>
    </source>
</evidence>
<evidence type="ECO:0000313" key="3">
    <source>
        <dbReference type="Proteomes" id="UP001232148"/>
    </source>
</evidence>
<sequence>MSSQRPVLAVGRCTHLSLSPPPLWGAANGLSGGPVHSALSTDMDTGQQLQTNITHVCHRRWAAISREAKPRRGKVPERPGTHPLRDSDEKRGRAEEFRFRSAQVFSWERP</sequence>
<proteinExistence type="predicted"/>
<keyword evidence="3" id="KW-1185">Reference proteome</keyword>
<dbReference type="EMBL" id="MU842856">
    <property type="protein sequence ID" value="KAK2030043.1"/>
    <property type="molecule type" value="Genomic_DNA"/>
</dbReference>
<evidence type="ECO:0000256" key="1">
    <source>
        <dbReference type="SAM" id="MobiDB-lite"/>
    </source>
</evidence>
<name>A0AAD9M680_9PEZI</name>
<feature type="compositionally biased region" description="Basic and acidic residues" evidence="1">
    <location>
        <begin position="66"/>
        <end position="95"/>
    </location>
</feature>
<reference evidence="2" key="1">
    <citation type="submission" date="2021-06" db="EMBL/GenBank/DDBJ databases">
        <title>Comparative genomics, transcriptomics and evolutionary studies reveal genomic signatures of adaptation to plant cell wall in hemibiotrophic fungi.</title>
        <authorList>
            <consortium name="DOE Joint Genome Institute"/>
            <person name="Baroncelli R."/>
            <person name="Diaz J.F."/>
            <person name="Benocci T."/>
            <person name="Peng M."/>
            <person name="Battaglia E."/>
            <person name="Haridas S."/>
            <person name="Andreopoulos W."/>
            <person name="Labutti K."/>
            <person name="Pangilinan J."/>
            <person name="Floch G.L."/>
            <person name="Makela M.R."/>
            <person name="Henrissat B."/>
            <person name="Grigoriev I.V."/>
            <person name="Crouch J.A."/>
            <person name="De Vries R.P."/>
            <person name="Sukno S.A."/>
            <person name="Thon M.R."/>
        </authorList>
    </citation>
    <scope>NUCLEOTIDE SEQUENCE</scope>
    <source>
        <strain evidence="2">MAFF235873</strain>
    </source>
</reference>
<comment type="caution">
    <text evidence="2">The sequence shown here is derived from an EMBL/GenBank/DDBJ whole genome shotgun (WGS) entry which is preliminary data.</text>
</comment>
<accession>A0AAD9M680</accession>
<organism evidence="2 3">
    <name type="scientific">Colletotrichum zoysiae</name>
    <dbReference type="NCBI Taxonomy" id="1216348"/>
    <lineage>
        <taxon>Eukaryota</taxon>
        <taxon>Fungi</taxon>
        <taxon>Dikarya</taxon>
        <taxon>Ascomycota</taxon>
        <taxon>Pezizomycotina</taxon>
        <taxon>Sordariomycetes</taxon>
        <taxon>Hypocreomycetidae</taxon>
        <taxon>Glomerellales</taxon>
        <taxon>Glomerellaceae</taxon>
        <taxon>Colletotrichum</taxon>
        <taxon>Colletotrichum graminicola species complex</taxon>
    </lineage>
</organism>
<dbReference type="Proteomes" id="UP001232148">
    <property type="component" value="Unassembled WGS sequence"/>
</dbReference>
<protein>
    <submittedName>
        <fullName evidence="2">Uncharacterized protein</fullName>
    </submittedName>
</protein>
<gene>
    <name evidence="2" type="ORF">LX32DRAFT_638542</name>
</gene>
<dbReference type="AlphaFoldDB" id="A0AAD9M680"/>